<name>A0A9N8V568_FUNMO</name>
<dbReference type="Proteomes" id="UP000789375">
    <property type="component" value="Unassembled WGS sequence"/>
</dbReference>
<comment type="caution">
    <text evidence="1">The sequence shown here is derived from an EMBL/GenBank/DDBJ whole genome shotgun (WGS) entry which is preliminary data.</text>
</comment>
<dbReference type="AlphaFoldDB" id="A0A9N8V568"/>
<accession>A0A9N8V568</accession>
<reference evidence="1" key="1">
    <citation type="submission" date="2021-06" db="EMBL/GenBank/DDBJ databases">
        <authorList>
            <person name="Kallberg Y."/>
            <person name="Tangrot J."/>
            <person name="Rosling A."/>
        </authorList>
    </citation>
    <scope>NUCLEOTIDE SEQUENCE</scope>
    <source>
        <strain evidence="1">87-6 pot B 2015</strain>
    </source>
</reference>
<proteinExistence type="predicted"/>
<keyword evidence="2" id="KW-1185">Reference proteome</keyword>
<protein>
    <submittedName>
        <fullName evidence="1">3165_t:CDS:1</fullName>
    </submittedName>
</protein>
<gene>
    <name evidence="1" type="ORF">FMOSSE_LOCUS613</name>
</gene>
<evidence type="ECO:0000313" key="2">
    <source>
        <dbReference type="Proteomes" id="UP000789375"/>
    </source>
</evidence>
<dbReference type="EMBL" id="CAJVPP010000060">
    <property type="protein sequence ID" value="CAG8438549.1"/>
    <property type="molecule type" value="Genomic_DNA"/>
</dbReference>
<sequence>MLILYRQIASYQDDPIYLAMTAVIDGFISKIRTCEKIPNYIM</sequence>
<organism evidence="1 2">
    <name type="scientific">Funneliformis mosseae</name>
    <name type="common">Endomycorrhizal fungus</name>
    <name type="synonym">Glomus mosseae</name>
    <dbReference type="NCBI Taxonomy" id="27381"/>
    <lineage>
        <taxon>Eukaryota</taxon>
        <taxon>Fungi</taxon>
        <taxon>Fungi incertae sedis</taxon>
        <taxon>Mucoromycota</taxon>
        <taxon>Glomeromycotina</taxon>
        <taxon>Glomeromycetes</taxon>
        <taxon>Glomerales</taxon>
        <taxon>Glomeraceae</taxon>
        <taxon>Funneliformis</taxon>
    </lineage>
</organism>
<evidence type="ECO:0000313" key="1">
    <source>
        <dbReference type="EMBL" id="CAG8438549.1"/>
    </source>
</evidence>